<organism evidence="1">
    <name type="scientific">marine sediment metagenome</name>
    <dbReference type="NCBI Taxonomy" id="412755"/>
    <lineage>
        <taxon>unclassified sequences</taxon>
        <taxon>metagenomes</taxon>
        <taxon>ecological metagenomes</taxon>
    </lineage>
</organism>
<dbReference type="AlphaFoldDB" id="X0X684"/>
<protein>
    <submittedName>
        <fullName evidence="1">Uncharacterized protein</fullName>
    </submittedName>
</protein>
<proteinExistence type="predicted"/>
<comment type="caution">
    <text evidence="1">The sequence shown here is derived from an EMBL/GenBank/DDBJ whole genome shotgun (WGS) entry which is preliminary data.</text>
</comment>
<accession>X0X684</accession>
<evidence type="ECO:0000313" key="1">
    <source>
        <dbReference type="EMBL" id="GAG30912.1"/>
    </source>
</evidence>
<reference evidence="1" key="1">
    <citation type="journal article" date="2014" name="Front. Microbiol.">
        <title>High frequency of phylogenetically diverse reductive dehalogenase-homologous genes in deep subseafloor sedimentary metagenomes.</title>
        <authorList>
            <person name="Kawai M."/>
            <person name="Futagami T."/>
            <person name="Toyoda A."/>
            <person name="Takaki Y."/>
            <person name="Nishi S."/>
            <person name="Hori S."/>
            <person name="Arai W."/>
            <person name="Tsubouchi T."/>
            <person name="Morono Y."/>
            <person name="Uchiyama I."/>
            <person name="Ito T."/>
            <person name="Fujiyama A."/>
            <person name="Inagaki F."/>
            <person name="Takami H."/>
        </authorList>
    </citation>
    <scope>NUCLEOTIDE SEQUENCE</scope>
    <source>
        <strain evidence="1">Expedition CK06-06</strain>
    </source>
</reference>
<gene>
    <name evidence="1" type="ORF">S01H1_73694</name>
</gene>
<sequence>LEDIAARHSRVYAIYWATSESDPERFVETWADEHWYKALDRWYGNVRLAVYSVSDSTTQRIAHPTDYVLGQVIRLRGYSLATPEPRSGDMLQLTLYWEALRPIDERYKVFIHVVDSRGNIVGQRDSEPGGGAKMTTGWQPGELVVDNYGLLVQPGTPPGEHTLRVGMYSLSDGQRLPVTKGGRNLGDSIELARLSVGLPELPPPIGGLDIQHRCDATWGSLRLVGYGLHRLGSEHEPKLSL</sequence>
<feature type="non-terminal residue" evidence="1">
    <location>
        <position position="1"/>
    </location>
</feature>
<feature type="non-terminal residue" evidence="1">
    <location>
        <position position="241"/>
    </location>
</feature>
<dbReference type="EMBL" id="BARS01049251">
    <property type="protein sequence ID" value="GAG30912.1"/>
    <property type="molecule type" value="Genomic_DNA"/>
</dbReference>
<name>X0X684_9ZZZZ</name>